<accession>A0ABN4X4B5</accession>
<name>A0ABN4X4B5_9RHOB</name>
<dbReference type="EMBL" id="CP019437">
    <property type="protein sequence ID" value="AQS47331.1"/>
    <property type="molecule type" value="Genomic_DNA"/>
</dbReference>
<gene>
    <name evidence="1" type="ORF">BMG03_05625</name>
</gene>
<dbReference type="InterPro" id="IPR007729">
    <property type="entry name" value="DGOK"/>
</dbReference>
<dbReference type="Gene3D" id="3.30.420.310">
    <property type="entry name" value="2-keto-3-deoxy-galactonokinase, C-terminal domain"/>
    <property type="match status" value="1"/>
</dbReference>
<dbReference type="RefSeq" id="WP_075776395.1">
    <property type="nucleotide sequence ID" value="NZ_CP019437.1"/>
</dbReference>
<protein>
    <recommendedName>
        <fullName evidence="3">2-dehydro-3-deoxygalactonokinase</fullName>
    </recommendedName>
</protein>
<dbReference type="InterPro" id="IPR042257">
    <property type="entry name" value="DGOK_C"/>
</dbReference>
<dbReference type="Proteomes" id="UP000185622">
    <property type="component" value="Chromosome"/>
</dbReference>
<evidence type="ECO:0008006" key="3">
    <source>
        <dbReference type="Google" id="ProtNLM"/>
    </source>
</evidence>
<evidence type="ECO:0000313" key="1">
    <source>
        <dbReference type="EMBL" id="AQS47331.1"/>
    </source>
</evidence>
<dbReference type="Gene3D" id="3.30.420.300">
    <property type="entry name" value="2-keto-3-deoxy-galactonokinase, substrate binding domain"/>
    <property type="match status" value="1"/>
</dbReference>
<dbReference type="Pfam" id="PF05035">
    <property type="entry name" value="DGOK"/>
    <property type="match status" value="1"/>
</dbReference>
<sequence length="296" mass="31344">MSDAAPDWIAADWGTTHLRVWAMRGREVLDRRSSEQGMGKLAPAEFGPVLEEAVAGWGAAPVVTCGMVGSRQGWAEAPYAPVPCAAQPRLVRVPDHAARPVYIACGLRQDSPPDVMRGEETQIAGFLLRNPGFEGTICLPGTHTKWVALRAGRIERFRSCMTGEIYDLLAHRSVLRHTIGKGCQDMAAFDAAVSEAQADPAGAYGALFALRAGALLGAQSPETAACRLSGLLIGWELAAARDLWQGQPVALIGSPVLSPLYTRALAGRGIDATSQDAEDVTLAGLYAARQTIGAET</sequence>
<evidence type="ECO:0000313" key="2">
    <source>
        <dbReference type="Proteomes" id="UP000185622"/>
    </source>
</evidence>
<keyword evidence="2" id="KW-1185">Reference proteome</keyword>
<dbReference type="InterPro" id="IPR042258">
    <property type="entry name" value="DGOK_N"/>
</dbReference>
<reference evidence="1 2" key="1">
    <citation type="submission" date="2017-01" db="EMBL/GenBank/DDBJ databases">
        <title>The complete genome sequence of a sulfur-oxidizing marine bacterium Thioclava sp. 25B10_4T.</title>
        <authorList>
            <person name="Liu Y."/>
            <person name="Lai Q."/>
            <person name="Shao Z."/>
        </authorList>
    </citation>
    <scope>NUCLEOTIDE SEQUENCE [LARGE SCALE GENOMIC DNA]</scope>
    <source>
        <strain evidence="1 2">25B10_4</strain>
    </source>
</reference>
<organism evidence="1 2">
    <name type="scientific">Thioclava nitratireducens</name>
    <dbReference type="NCBI Taxonomy" id="1915078"/>
    <lineage>
        <taxon>Bacteria</taxon>
        <taxon>Pseudomonadati</taxon>
        <taxon>Pseudomonadota</taxon>
        <taxon>Alphaproteobacteria</taxon>
        <taxon>Rhodobacterales</taxon>
        <taxon>Paracoccaceae</taxon>
        <taxon>Thioclava</taxon>
    </lineage>
</organism>
<proteinExistence type="predicted"/>